<dbReference type="EMBL" id="CAADRM010000157">
    <property type="protein sequence ID" value="VFU18712.1"/>
    <property type="molecule type" value="Genomic_DNA"/>
</dbReference>
<dbReference type="SUPFAM" id="SSF55729">
    <property type="entry name" value="Acyl-CoA N-acyltransferases (Nat)"/>
    <property type="match status" value="1"/>
</dbReference>
<organism evidence="2">
    <name type="scientific">anaerobic digester metagenome</name>
    <dbReference type="NCBI Taxonomy" id="1263854"/>
    <lineage>
        <taxon>unclassified sequences</taxon>
        <taxon>metagenomes</taxon>
        <taxon>ecological metagenomes</taxon>
    </lineage>
</organism>
<proteinExistence type="predicted"/>
<accession>A0A485M8Z2</accession>
<reference evidence="2" key="1">
    <citation type="submission" date="2019-03" db="EMBL/GenBank/DDBJ databases">
        <authorList>
            <person name="Hao L."/>
        </authorList>
    </citation>
    <scope>NUCLEOTIDE SEQUENCE</scope>
</reference>
<dbReference type="InterPro" id="IPR038740">
    <property type="entry name" value="BioF2-like_GNAT_dom"/>
</dbReference>
<evidence type="ECO:0000313" key="2">
    <source>
        <dbReference type="EMBL" id="VFU18712.1"/>
    </source>
</evidence>
<sequence>MKITMESRTLSEGYGHTSEEIPQADSIFQQPYWLEAVAPGQWGAVVVSSGGHIVARLPYVMCKEFGLTRLIMPKLTKFLGPWISPATGKYASELARQKDLMFGLIEQLPRFDSFAQNFHYSITNWLPFYWKGFSQTTRYSYVLNDIHDEEKLWSELQGNIRREIRKASKQVEVRDDLGIDSFLALNRKTFARQGMSLPYSRELVLRIDTVLGQRNQRKIFFAVDTKDRIHAALYLIWDSDSAFYLMGGADPDLRNSGSSSLLMWEAIRFSSTVTRRFDFEGSMLEPIERFFRGFGARQQPFFTITSMSRRMRWYSLYLDITERVSNILRHRLIALPARS</sequence>
<gene>
    <name evidence="2" type="ORF">SCFA_890043</name>
</gene>
<evidence type="ECO:0000259" key="1">
    <source>
        <dbReference type="Pfam" id="PF13480"/>
    </source>
</evidence>
<dbReference type="PANTHER" id="PTHR36174">
    <property type="entry name" value="LIPID II:GLYCINE GLYCYLTRANSFERASE"/>
    <property type="match status" value="1"/>
</dbReference>
<dbReference type="AlphaFoldDB" id="A0A485M8Z2"/>
<dbReference type="Pfam" id="PF13480">
    <property type="entry name" value="Acetyltransf_6"/>
    <property type="match status" value="1"/>
</dbReference>
<dbReference type="PANTHER" id="PTHR36174:SF1">
    <property type="entry name" value="LIPID II:GLYCINE GLYCYLTRANSFERASE"/>
    <property type="match status" value="1"/>
</dbReference>
<feature type="domain" description="BioF2-like acetyltransferase" evidence="1">
    <location>
        <begin position="158"/>
        <end position="279"/>
    </location>
</feature>
<name>A0A485M8Z2_9ZZZZ</name>
<protein>
    <submittedName>
        <fullName evidence="2">Methicillin resistance protein</fullName>
    </submittedName>
</protein>
<dbReference type="Gene3D" id="3.40.630.30">
    <property type="match status" value="1"/>
</dbReference>
<dbReference type="InterPro" id="IPR016181">
    <property type="entry name" value="Acyl_CoA_acyltransferase"/>
</dbReference>
<dbReference type="InterPro" id="IPR050644">
    <property type="entry name" value="PG_Glycine_Bridge_Synth"/>
</dbReference>